<dbReference type="GO" id="GO:0003824">
    <property type="term" value="F:catalytic activity"/>
    <property type="evidence" value="ECO:0007669"/>
    <property type="project" value="UniProtKB-ARBA"/>
</dbReference>
<evidence type="ECO:0000256" key="1">
    <source>
        <dbReference type="ARBA" id="ARBA00022656"/>
    </source>
</evidence>
<evidence type="ECO:0000256" key="2">
    <source>
        <dbReference type="SAM" id="MobiDB-lite"/>
    </source>
</evidence>
<dbReference type="AlphaFoldDB" id="A0A9X2W3F4"/>
<evidence type="ECO:0000313" key="4">
    <source>
        <dbReference type="Proteomes" id="UP001150641"/>
    </source>
</evidence>
<evidence type="ECO:0000313" key="3">
    <source>
        <dbReference type="EMBL" id="MCT4700256.1"/>
    </source>
</evidence>
<dbReference type="Proteomes" id="UP001150641">
    <property type="component" value="Unassembled WGS sequence"/>
</dbReference>
<feature type="compositionally biased region" description="Polar residues" evidence="2">
    <location>
        <begin position="103"/>
        <end position="114"/>
    </location>
</feature>
<proteinExistence type="predicted"/>
<keyword evidence="1" id="KW-0800">Toxin</keyword>
<dbReference type="GO" id="GO:0090729">
    <property type="term" value="F:toxin activity"/>
    <property type="evidence" value="ECO:0007669"/>
    <property type="project" value="UniProtKB-KW"/>
</dbReference>
<dbReference type="Pfam" id="PF13332">
    <property type="entry name" value="Fil_haemagg_2"/>
    <property type="match status" value="1"/>
</dbReference>
<feature type="non-terminal residue" evidence="3">
    <location>
        <position position="1"/>
    </location>
</feature>
<accession>A0A9X2W3F4</accession>
<keyword evidence="4" id="KW-1185">Reference proteome</keyword>
<sequence>GNSYKAKKKVEINESVRQQGTEIASGGNTKIIAGRDVNSEAAQVTASGDIGVAAGRDVNLTTATESDYHYREETKTKKGFLSKKTTHTIEEDSATREAGTLLSGDNVTVSAGNN</sequence>
<dbReference type="EMBL" id="JALHAP010000025">
    <property type="protein sequence ID" value="MCT4700256.1"/>
    <property type="molecule type" value="Genomic_DNA"/>
</dbReference>
<dbReference type="RefSeq" id="WP_271121230.1">
    <property type="nucleotide sequence ID" value="NZ_JALHAN010000023.1"/>
</dbReference>
<protein>
    <submittedName>
        <fullName evidence="3">Hemagglutinin repeat-containing protein</fullName>
    </submittedName>
</protein>
<feature type="region of interest" description="Disordered" evidence="2">
    <location>
        <begin position="88"/>
        <end position="114"/>
    </location>
</feature>
<dbReference type="InterPro" id="IPR025157">
    <property type="entry name" value="Hemagglutinin_rpt"/>
</dbReference>
<comment type="caution">
    <text evidence="3">The sequence shown here is derived from an EMBL/GenBank/DDBJ whole genome shotgun (WGS) entry which is preliminary data.</text>
</comment>
<feature type="non-terminal residue" evidence="3">
    <location>
        <position position="114"/>
    </location>
</feature>
<organism evidence="3 4">
    <name type="scientific">Dryocola boscaweniae</name>
    <dbReference type="NCBI Taxonomy" id="2925397"/>
    <lineage>
        <taxon>Bacteria</taxon>
        <taxon>Pseudomonadati</taxon>
        <taxon>Pseudomonadota</taxon>
        <taxon>Gammaproteobacteria</taxon>
        <taxon>Enterobacterales</taxon>
        <taxon>Enterobacteriaceae</taxon>
        <taxon>Dryocola</taxon>
    </lineage>
</organism>
<reference evidence="3" key="1">
    <citation type="submission" date="2022-03" db="EMBL/GenBank/DDBJ databases">
        <title>Proposal of a novel genus Dryocolo and two novel species.</title>
        <authorList>
            <person name="Maddock D.W."/>
            <person name="Brady C.L."/>
            <person name="Denman S."/>
            <person name="Arnold D."/>
        </authorList>
    </citation>
    <scope>NUCLEOTIDE SEQUENCE</scope>
    <source>
        <strain evidence="3">H6W4</strain>
    </source>
</reference>
<name>A0A9X2W3F4_9ENTR</name>
<gene>
    <name evidence="3" type="ORF">MUA00_00120</name>
</gene>